<dbReference type="SUPFAM" id="SSF51197">
    <property type="entry name" value="Clavaminate synthase-like"/>
    <property type="match status" value="1"/>
</dbReference>
<dbReference type="InterPro" id="IPR003347">
    <property type="entry name" value="JmjC_dom"/>
</dbReference>
<proteinExistence type="predicted"/>
<dbReference type="SMART" id="SM00558">
    <property type="entry name" value="JmjC"/>
    <property type="match status" value="1"/>
</dbReference>
<dbReference type="PANTHER" id="PTHR10694">
    <property type="entry name" value="LYSINE-SPECIFIC DEMETHYLASE"/>
    <property type="match status" value="1"/>
</dbReference>
<dbReference type="EMBL" id="CABFNS010000811">
    <property type="protein sequence ID" value="VUC29874.1"/>
    <property type="molecule type" value="Genomic_DNA"/>
</dbReference>
<protein>
    <recommendedName>
        <fullName evidence="2">JmjC domain-containing protein</fullName>
    </recommendedName>
</protein>
<feature type="region of interest" description="Disordered" evidence="1">
    <location>
        <begin position="66"/>
        <end position="94"/>
    </location>
</feature>
<accession>A0ABY6UIK8</accession>
<keyword evidence="4" id="KW-1185">Reference proteome</keyword>
<name>A0ABY6UIK8_BIOOC</name>
<comment type="caution">
    <text evidence="3">The sequence shown here is derived from an EMBL/GenBank/DDBJ whole genome shotgun (WGS) entry which is preliminary data.</text>
</comment>
<feature type="domain" description="JmjC" evidence="2">
    <location>
        <begin position="112"/>
        <end position="292"/>
    </location>
</feature>
<sequence length="543" mass="61568">MGQLDNISNIFETALSNGAALRGVYKIRLPRNHPAYQHRTTEHRGQKACRRYSSKLHDSGLLMVSSQKTKRKFKSPEHNSISSRSVSTTPFVESSPPITAKELVSQQEERLRTNSLKGIYYRTDISLGSPQIRESLGLPKESPIHPLKENKLDATKHSIDGLHSPYCYESDTTPGAPFLAHIEDFDLCSVNILYHGRKIWISEFEARIRDVFPGASSCAQFMRHACLYVTTKLLDEWKIPFTIIDQQEGDIVVTLPNAYHQGFSVGYTKAEAINYADSSWDPEKTRNGCNSNCPGTPITLQCLVLRDEKKDFPLDAIAAASVCDPRRTAIIDAIGDGHPDFSSINKVHILQMIMQCSWPEPAITDARQNYSHVHSHNFNLHAFYLQTSRSLFIERVLLIQLAKAHEEVMESIRDNIKQRRKFHDRVRKEKRSEEKVQQPLDQENGPAGRGRGVYNLATEQMFCENSGKGINSMSPKEFIQHLNQGYNLMTLQENLGQHILVVIPIRNVEEEDLVLTVNKSGYRSQPIMATRFVPSFVYPLLPP</sequence>
<feature type="region of interest" description="Disordered" evidence="1">
    <location>
        <begin position="420"/>
        <end position="449"/>
    </location>
</feature>
<evidence type="ECO:0000313" key="4">
    <source>
        <dbReference type="Proteomes" id="UP000766486"/>
    </source>
</evidence>
<dbReference type="Gene3D" id="2.60.120.650">
    <property type="entry name" value="Cupin"/>
    <property type="match status" value="1"/>
</dbReference>
<evidence type="ECO:0000259" key="2">
    <source>
        <dbReference type="PROSITE" id="PS51184"/>
    </source>
</evidence>
<organism evidence="3 4">
    <name type="scientific">Bionectria ochroleuca</name>
    <name type="common">Gliocladium roseum</name>
    <dbReference type="NCBI Taxonomy" id="29856"/>
    <lineage>
        <taxon>Eukaryota</taxon>
        <taxon>Fungi</taxon>
        <taxon>Dikarya</taxon>
        <taxon>Ascomycota</taxon>
        <taxon>Pezizomycotina</taxon>
        <taxon>Sordariomycetes</taxon>
        <taxon>Hypocreomycetidae</taxon>
        <taxon>Hypocreales</taxon>
        <taxon>Bionectriaceae</taxon>
        <taxon>Clonostachys</taxon>
    </lineage>
</organism>
<dbReference type="Pfam" id="PF02373">
    <property type="entry name" value="JmjC"/>
    <property type="match status" value="1"/>
</dbReference>
<dbReference type="Proteomes" id="UP000766486">
    <property type="component" value="Unassembled WGS sequence"/>
</dbReference>
<gene>
    <name evidence="3" type="ORF">CLO192961_LOCUS268446</name>
</gene>
<evidence type="ECO:0000256" key="1">
    <source>
        <dbReference type="SAM" id="MobiDB-lite"/>
    </source>
</evidence>
<feature type="compositionally biased region" description="Basic and acidic residues" evidence="1">
    <location>
        <begin position="426"/>
        <end position="436"/>
    </location>
</feature>
<reference evidence="3 4" key="1">
    <citation type="submission" date="2019-06" db="EMBL/GenBank/DDBJ databases">
        <authorList>
            <person name="Broberg M."/>
        </authorList>
    </citation>
    <scope>NUCLEOTIDE SEQUENCE [LARGE SCALE GENOMIC DNA]</scope>
</reference>
<feature type="compositionally biased region" description="Polar residues" evidence="1">
    <location>
        <begin position="78"/>
        <end position="92"/>
    </location>
</feature>
<dbReference type="PROSITE" id="PS51184">
    <property type="entry name" value="JMJC"/>
    <property type="match status" value="1"/>
</dbReference>
<evidence type="ECO:0000313" key="3">
    <source>
        <dbReference type="EMBL" id="VUC29874.1"/>
    </source>
</evidence>